<reference evidence="12" key="2">
    <citation type="submission" date="2022-10" db="EMBL/GenBank/DDBJ databases">
        <authorList>
            <consortium name="ENA_rothamsted_submissions"/>
            <consortium name="culmorum"/>
            <person name="King R."/>
        </authorList>
    </citation>
    <scope>NUCLEOTIDE SEQUENCE</scope>
</reference>
<evidence type="ECO:0000256" key="8">
    <source>
        <dbReference type="ARBA" id="ARBA00023136"/>
    </source>
</evidence>
<dbReference type="GO" id="GO:0005765">
    <property type="term" value="C:lysosomal membrane"/>
    <property type="evidence" value="ECO:0007669"/>
    <property type="project" value="UniProtKB-SubCell"/>
</dbReference>
<proteinExistence type="inferred from homology"/>
<keyword evidence="3" id="KW-0813">Transport</keyword>
<evidence type="ECO:0000313" key="12">
    <source>
        <dbReference type="EMBL" id="CAG9811664.1"/>
    </source>
</evidence>
<evidence type="ECO:0000313" key="13">
    <source>
        <dbReference type="Proteomes" id="UP001153620"/>
    </source>
</evidence>
<dbReference type="FunFam" id="1.20.1280.290:FF:000016">
    <property type="entry name" value="Cystinosin homolog"/>
    <property type="match status" value="1"/>
</dbReference>
<dbReference type="PANTHER" id="PTHR13131:SF5">
    <property type="entry name" value="CYSTINOSIN"/>
    <property type="match status" value="1"/>
</dbReference>
<feature type="transmembrane region" description="Helical" evidence="11">
    <location>
        <begin position="342"/>
        <end position="363"/>
    </location>
</feature>
<dbReference type="Proteomes" id="UP001153620">
    <property type="component" value="Chromosome 4"/>
</dbReference>
<dbReference type="Pfam" id="PF04193">
    <property type="entry name" value="PQ-loop"/>
    <property type="match status" value="2"/>
</dbReference>
<feature type="transmembrane region" description="Helical" evidence="11">
    <location>
        <begin position="168"/>
        <end position="192"/>
    </location>
</feature>
<feature type="transmembrane region" description="Helical" evidence="11">
    <location>
        <begin position="308"/>
        <end position="327"/>
    </location>
</feature>
<keyword evidence="6" id="KW-0769">Symport</keyword>
<comment type="similarity">
    <text evidence="2">Belongs to the cystinosin family.</text>
</comment>
<keyword evidence="5" id="KW-0677">Repeat</keyword>
<dbReference type="GO" id="GO:0015184">
    <property type="term" value="F:L-cystine transmembrane transporter activity"/>
    <property type="evidence" value="ECO:0007669"/>
    <property type="project" value="TreeGrafter"/>
</dbReference>
<evidence type="ECO:0000256" key="11">
    <source>
        <dbReference type="SAM" id="Phobius"/>
    </source>
</evidence>
<feature type="transmembrane region" description="Helical" evidence="11">
    <location>
        <begin position="244"/>
        <end position="265"/>
    </location>
</feature>
<dbReference type="PANTHER" id="PTHR13131">
    <property type="entry name" value="CYSTINOSIN"/>
    <property type="match status" value="1"/>
</dbReference>
<dbReference type="EMBL" id="OU895880">
    <property type="protein sequence ID" value="CAG9811664.1"/>
    <property type="molecule type" value="Genomic_DNA"/>
</dbReference>
<comment type="catalytic activity">
    <reaction evidence="10">
        <text>L-cystine(out) + H(+)(out) = L-cystine(in) + H(+)(in)</text>
        <dbReference type="Rhea" id="RHEA:66172"/>
        <dbReference type="ChEBI" id="CHEBI:15378"/>
        <dbReference type="ChEBI" id="CHEBI:35491"/>
    </reaction>
    <physiologicalReaction direction="left-to-right" evidence="10">
        <dbReference type="Rhea" id="RHEA:66173"/>
    </physiologicalReaction>
</comment>
<accession>A0A9N9WZB0</accession>
<evidence type="ECO:0000256" key="7">
    <source>
        <dbReference type="ARBA" id="ARBA00022989"/>
    </source>
</evidence>
<name>A0A9N9WZB0_9DIPT</name>
<evidence type="ECO:0000256" key="2">
    <source>
        <dbReference type="ARBA" id="ARBA00006855"/>
    </source>
</evidence>
<evidence type="ECO:0000256" key="9">
    <source>
        <dbReference type="ARBA" id="ARBA00023228"/>
    </source>
</evidence>
<dbReference type="OrthoDB" id="75720at2759"/>
<evidence type="ECO:0000256" key="10">
    <source>
        <dbReference type="ARBA" id="ARBA00048473"/>
    </source>
</evidence>
<comment type="subcellular location">
    <subcellularLocation>
        <location evidence="1">Lysosome membrane</location>
        <topology evidence="1">Multi-pass membrane protein</topology>
    </subcellularLocation>
</comment>
<feature type="transmembrane region" description="Helical" evidence="11">
    <location>
        <begin position="128"/>
        <end position="147"/>
    </location>
</feature>
<feature type="transmembrane region" description="Helical" evidence="11">
    <location>
        <begin position="271"/>
        <end position="288"/>
    </location>
</feature>
<dbReference type="InterPro" id="IPR005282">
    <property type="entry name" value="LC_transporter"/>
</dbReference>
<evidence type="ECO:0000256" key="6">
    <source>
        <dbReference type="ARBA" id="ARBA00022847"/>
    </source>
</evidence>
<dbReference type="SMART" id="SM00679">
    <property type="entry name" value="CTNS"/>
    <property type="match status" value="2"/>
</dbReference>
<keyword evidence="13" id="KW-1185">Reference proteome</keyword>
<keyword evidence="9" id="KW-0458">Lysosome</keyword>
<evidence type="ECO:0000256" key="4">
    <source>
        <dbReference type="ARBA" id="ARBA00022692"/>
    </source>
</evidence>
<keyword evidence="7 11" id="KW-1133">Transmembrane helix</keyword>
<feature type="transmembrane region" description="Helical" evidence="11">
    <location>
        <begin position="212"/>
        <end position="232"/>
    </location>
</feature>
<organism evidence="12 13">
    <name type="scientific">Chironomus riparius</name>
    <dbReference type="NCBI Taxonomy" id="315576"/>
    <lineage>
        <taxon>Eukaryota</taxon>
        <taxon>Metazoa</taxon>
        <taxon>Ecdysozoa</taxon>
        <taxon>Arthropoda</taxon>
        <taxon>Hexapoda</taxon>
        <taxon>Insecta</taxon>
        <taxon>Pterygota</taxon>
        <taxon>Neoptera</taxon>
        <taxon>Endopterygota</taxon>
        <taxon>Diptera</taxon>
        <taxon>Nematocera</taxon>
        <taxon>Chironomoidea</taxon>
        <taxon>Chironomidae</taxon>
        <taxon>Chironominae</taxon>
        <taxon>Chironomus</taxon>
    </lineage>
</organism>
<evidence type="ECO:0000256" key="1">
    <source>
        <dbReference type="ARBA" id="ARBA00004155"/>
    </source>
</evidence>
<evidence type="ECO:0000256" key="5">
    <source>
        <dbReference type="ARBA" id="ARBA00022737"/>
    </source>
</evidence>
<evidence type="ECO:0000256" key="3">
    <source>
        <dbReference type="ARBA" id="ARBA00022448"/>
    </source>
</evidence>
<sequence>MHKTVRIFFVFFVNFERLKASFSDDLPTFEILWAPDVVIVGESHEILLKFGPQLNQSATVSFIENQPNLISWSPKTISTYPNSSQSNFIIKIDALKAGSVEVTGKSAPKDLINDFNLFFKIGIGNSRALIIVSLIVGWIYFFAWSVNSYPQVWLNYKRKSVIGLSFDFLAHNMFGHIVYTIFNICFYFVKFFQDEYFVRFPHGQPSVLLNDVFASTHGVLVYVLIILQCCMYQRGTQRVSNTTWSIIGGYLVTIIAIAVLCTIGKLHWLDFLYVLSYIKLASTLTKYIPQAVLNYHRKSTVGWSIENILFDLTGGVLSILQMFINSYNYDDWQSNFGNPTKLLLGIVTIIFDVMFINQHYCLYRHKDVPSKIPGIHESNATINTVVMMEPDTKDEKF</sequence>
<keyword evidence="4 11" id="KW-0812">Transmembrane</keyword>
<reference evidence="12" key="1">
    <citation type="submission" date="2022-01" db="EMBL/GenBank/DDBJ databases">
        <authorList>
            <person name="King R."/>
        </authorList>
    </citation>
    <scope>NUCLEOTIDE SEQUENCE</scope>
</reference>
<dbReference type="Gene3D" id="1.20.1280.290">
    <property type="match status" value="1"/>
</dbReference>
<dbReference type="GO" id="GO:0015293">
    <property type="term" value="F:symporter activity"/>
    <property type="evidence" value="ECO:0007669"/>
    <property type="project" value="UniProtKB-KW"/>
</dbReference>
<dbReference type="AlphaFoldDB" id="A0A9N9WZB0"/>
<dbReference type="NCBIfam" id="TIGR00951">
    <property type="entry name" value="2A43"/>
    <property type="match status" value="1"/>
</dbReference>
<keyword evidence="8 11" id="KW-0472">Membrane</keyword>
<evidence type="ECO:0008006" key="14">
    <source>
        <dbReference type="Google" id="ProtNLM"/>
    </source>
</evidence>
<protein>
    <recommendedName>
        <fullName evidence="14">Cystinosin</fullName>
    </recommendedName>
</protein>
<gene>
    <name evidence="12" type="ORF">CHIRRI_LOCUS14471</name>
</gene>
<dbReference type="InterPro" id="IPR006603">
    <property type="entry name" value="PQ-loop_rpt"/>
</dbReference>